<reference evidence="1 2" key="1">
    <citation type="submission" date="2013-08" db="EMBL/GenBank/DDBJ databases">
        <authorList>
            <person name="Weinstock G."/>
            <person name="Sodergren E."/>
            <person name="Wylie T."/>
            <person name="Fulton L."/>
            <person name="Fulton R."/>
            <person name="Fronick C."/>
            <person name="O'Laughlin M."/>
            <person name="Godfrey J."/>
            <person name="Miner T."/>
            <person name="Herter B."/>
            <person name="Appelbaum E."/>
            <person name="Cordes M."/>
            <person name="Lek S."/>
            <person name="Wollam A."/>
            <person name="Pepin K.H."/>
            <person name="Palsikar V.B."/>
            <person name="Mitreva M."/>
            <person name="Wilson R.K."/>
        </authorList>
    </citation>
    <scope>NUCLEOTIDE SEQUENCE [LARGE SCALE GENOMIC DNA]</scope>
    <source>
        <strain evidence="1 2">ATCC 12856</strain>
    </source>
</reference>
<dbReference type="PATRIC" id="fig|649747.3.peg.1464"/>
<dbReference type="EMBL" id="AWSJ01000110">
    <property type="protein sequence ID" value="ERI10273.1"/>
    <property type="molecule type" value="Genomic_DNA"/>
</dbReference>
<dbReference type="AlphaFoldDB" id="U1X6X7"/>
<evidence type="ECO:0000313" key="2">
    <source>
        <dbReference type="Proteomes" id="UP000016511"/>
    </source>
</evidence>
<proteinExistence type="predicted"/>
<dbReference type="STRING" id="649747.HMPREF0083_01619"/>
<sequence length="48" mass="5745">MQLEQPQVPPVMDVFLSGTKVGKQKENGIWLYVRKMRRFSFNPQKFFI</sequence>
<comment type="caution">
    <text evidence="1">The sequence shown here is derived from an EMBL/GenBank/DDBJ whole genome shotgun (WGS) entry which is preliminary data.</text>
</comment>
<dbReference type="Proteomes" id="UP000016511">
    <property type="component" value="Unassembled WGS sequence"/>
</dbReference>
<name>U1X6X7_ANEAE</name>
<protein>
    <submittedName>
        <fullName evidence="1">Uncharacterized protein</fullName>
    </submittedName>
</protein>
<keyword evidence="2" id="KW-1185">Reference proteome</keyword>
<accession>U1X6X7</accession>
<organism evidence="1 2">
    <name type="scientific">Aneurinibacillus aneurinilyticus ATCC 12856</name>
    <dbReference type="NCBI Taxonomy" id="649747"/>
    <lineage>
        <taxon>Bacteria</taxon>
        <taxon>Bacillati</taxon>
        <taxon>Bacillota</taxon>
        <taxon>Bacilli</taxon>
        <taxon>Bacillales</taxon>
        <taxon>Paenibacillaceae</taxon>
        <taxon>Aneurinibacillus group</taxon>
        <taxon>Aneurinibacillus</taxon>
    </lineage>
</organism>
<gene>
    <name evidence="1" type="ORF">HMPREF0083_01619</name>
</gene>
<dbReference type="HOGENOM" id="CLU_3148879_0_0_9"/>
<evidence type="ECO:0000313" key="1">
    <source>
        <dbReference type="EMBL" id="ERI10273.1"/>
    </source>
</evidence>